<evidence type="ECO:0000313" key="2">
    <source>
        <dbReference type="Proteomes" id="UP001054945"/>
    </source>
</evidence>
<evidence type="ECO:0000313" key="1">
    <source>
        <dbReference type="EMBL" id="GIX96352.1"/>
    </source>
</evidence>
<comment type="caution">
    <text evidence="1">The sequence shown here is derived from an EMBL/GenBank/DDBJ whole genome shotgun (WGS) entry which is preliminary data.</text>
</comment>
<keyword evidence="2" id="KW-1185">Reference proteome</keyword>
<reference evidence="1 2" key="1">
    <citation type="submission" date="2021-06" db="EMBL/GenBank/DDBJ databases">
        <title>Caerostris extrusa draft genome.</title>
        <authorList>
            <person name="Kono N."/>
            <person name="Arakawa K."/>
        </authorList>
    </citation>
    <scope>NUCLEOTIDE SEQUENCE [LARGE SCALE GENOMIC DNA]</scope>
</reference>
<organism evidence="1 2">
    <name type="scientific">Caerostris extrusa</name>
    <name type="common">Bark spider</name>
    <name type="synonym">Caerostris bankana</name>
    <dbReference type="NCBI Taxonomy" id="172846"/>
    <lineage>
        <taxon>Eukaryota</taxon>
        <taxon>Metazoa</taxon>
        <taxon>Ecdysozoa</taxon>
        <taxon>Arthropoda</taxon>
        <taxon>Chelicerata</taxon>
        <taxon>Arachnida</taxon>
        <taxon>Araneae</taxon>
        <taxon>Araneomorphae</taxon>
        <taxon>Entelegynae</taxon>
        <taxon>Araneoidea</taxon>
        <taxon>Araneidae</taxon>
        <taxon>Caerostris</taxon>
    </lineage>
</organism>
<proteinExistence type="predicted"/>
<dbReference type="AlphaFoldDB" id="A0AAV4PG84"/>
<gene>
    <name evidence="1" type="ORF">CEXT_689091</name>
</gene>
<protein>
    <submittedName>
        <fullName evidence="1">Uncharacterized protein</fullName>
    </submittedName>
</protein>
<dbReference type="Proteomes" id="UP001054945">
    <property type="component" value="Unassembled WGS sequence"/>
</dbReference>
<sequence>MSPKLVPKAVEKKTILSFQTDSSDDVSIRESIKYFVATRISLSRIVENWSALRCFNICIVISSYFSSSLFKPV</sequence>
<accession>A0AAV4PG84</accession>
<name>A0AAV4PG84_CAEEX</name>
<dbReference type="EMBL" id="BPLR01004633">
    <property type="protein sequence ID" value="GIX96352.1"/>
    <property type="molecule type" value="Genomic_DNA"/>
</dbReference>